<dbReference type="Proteomes" id="UP000254649">
    <property type="component" value="Unassembled WGS sequence"/>
</dbReference>
<evidence type="ECO:0000259" key="6">
    <source>
        <dbReference type="PROSITE" id="PS51898"/>
    </source>
</evidence>
<dbReference type="PANTHER" id="PTHR30629">
    <property type="entry name" value="PROPHAGE INTEGRASE"/>
    <property type="match status" value="1"/>
</dbReference>
<dbReference type="GO" id="GO:0006310">
    <property type="term" value="P:DNA recombination"/>
    <property type="evidence" value="ECO:0007669"/>
    <property type="project" value="UniProtKB-KW"/>
</dbReference>
<dbReference type="InterPro" id="IPR011010">
    <property type="entry name" value="DNA_brk_join_enz"/>
</dbReference>
<dbReference type="Pfam" id="PF22022">
    <property type="entry name" value="Phage_int_M"/>
    <property type="match status" value="1"/>
</dbReference>
<dbReference type="Gene3D" id="1.10.443.10">
    <property type="entry name" value="Intergrase catalytic core"/>
    <property type="match status" value="1"/>
</dbReference>
<evidence type="ECO:0000256" key="5">
    <source>
        <dbReference type="PROSITE-ProRule" id="PRU01248"/>
    </source>
</evidence>
<dbReference type="Pfam" id="PF13356">
    <property type="entry name" value="Arm-DNA-bind_3"/>
    <property type="match status" value="1"/>
</dbReference>
<evidence type="ECO:0000259" key="7">
    <source>
        <dbReference type="PROSITE" id="PS51900"/>
    </source>
</evidence>
<dbReference type="Pfam" id="PF00589">
    <property type="entry name" value="Phage_integrase"/>
    <property type="match status" value="1"/>
</dbReference>
<keyword evidence="3 5" id="KW-0238">DNA-binding</keyword>
<accession>A0A380TWR1</accession>
<dbReference type="InterPro" id="IPR050808">
    <property type="entry name" value="Phage_Integrase"/>
</dbReference>
<dbReference type="AlphaFoldDB" id="A0A380TWR1"/>
<evidence type="ECO:0000256" key="1">
    <source>
        <dbReference type="ARBA" id="ARBA00008857"/>
    </source>
</evidence>
<reference evidence="8 9" key="1">
    <citation type="submission" date="2018-06" db="EMBL/GenBank/DDBJ databases">
        <authorList>
            <consortium name="Pathogen Informatics"/>
            <person name="Doyle S."/>
        </authorList>
    </citation>
    <scope>NUCLEOTIDE SEQUENCE [LARGE SCALE GENOMIC DNA]</scope>
    <source>
        <strain evidence="8 9">NCTC10801</strain>
    </source>
</reference>
<dbReference type="PANTHER" id="PTHR30629:SF6">
    <property type="entry name" value="PROPHAGE INTEGRASE INTA-RELATED"/>
    <property type="match status" value="1"/>
</dbReference>
<dbReference type="PROSITE" id="PS51898">
    <property type="entry name" value="TYR_RECOMBINASE"/>
    <property type="match status" value="1"/>
</dbReference>
<gene>
    <name evidence="8" type="primary">intA_3</name>
    <name evidence="8" type="ORF">NCTC10801_01680</name>
</gene>
<dbReference type="CDD" id="cd00801">
    <property type="entry name" value="INT_P4_C"/>
    <property type="match status" value="1"/>
</dbReference>
<name>A0A380TWR1_9PAST</name>
<evidence type="ECO:0000256" key="3">
    <source>
        <dbReference type="ARBA" id="ARBA00023125"/>
    </source>
</evidence>
<keyword evidence="4" id="KW-0233">DNA recombination</keyword>
<evidence type="ECO:0000256" key="2">
    <source>
        <dbReference type="ARBA" id="ARBA00022908"/>
    </source>
</evidence>
<dbReference type="InterPro" id="IPR025166">
    <property type="entry name" value="Integrase_DNA_bind_dom"/>
</dbReference>
<dbReference type="InterPro" id="IPR053876">
    <property type="entry name" value="Phage_int_M"/>
</dbReference>
<sequence>MAKVKPLNDTQIKNAKSTGKVGGDWLADGDGLYLVITPIGSKIWKFRYFTPIQKARTTYTIGNYPDISLSEARQIRSECQALLAKEIDPNSHRQQQSQKKLTELNNTFEKVAQSWFEYRKTRANFSADYAKDTWRLIERNLLPHFGNLPITQVTAPMALKAFKPLQESGVLETLKRSIQKMNEIMNYALHRDIISSNPVANLSKEFDSPTVQHFKTIRPEDLSEFLMTLNTAQIKLQTRYLILWQLYTMTRPNEAATARYCDIDEKNKIWTIYIQKGIKNSELGREHKITLSRQALALLREIKKLSGGKEYLFPSFSNPKTHTNTQTANAAIKRMGYHGKLVAHGLRSIASTYLNEQGYDKDLIEVALSHINQDRVRMAYNRADYIKQRFVILQAWADFIDECSQGAVPQLSSAFKRTPHAPSI</sequence>
<protein>
    <submittedName>
        <fullName evidence="8">Integrase</fullName>
    </submittedName>
</protein>
<organism evidence="8 9">
    <name type="scientific">[Actinobacillus] rossii</name>
    <dbReference type="NCBI Taxonomy" id="123820"/>
    <lineage>
        <taxon>Bacteria</taxon>
        <taxon>Pseudomonadati</taxon>
        <taxon>Pseudomonadota</taxon>
        <taxon>Gammaproteobacteria</taxon>
        <taxon>Pasteurellales</taxon>
        <taxon>Pasteurellaceae</taxon>
    </lineage>
</organism>
<keyword evidence="9" id="KW-1185">Reference proteome</keyword>
<evidence type="ECO:0000313" key="8">
    <source>
        <dbReference type="EMBL" id="SUT92417.1"/>
    </source>
</evidence>
<comment type="similarity">
    <text evidence="1">Belongs to the 'phage' integrase family.</text>
</comment>
<dbReference type="InterPro" id="IPR013762">
    <property type="entry name" value="Integrase-like_cat_sf"/>
</dbReference>
<dbReference type="InterPro" id="IPR010998">
    <property type="entry name" value="Integrase_recombinase_N"/>
</dbReference>
<dbReference type="GO" id="GO:0003677">
    <property type="term" value="F:DNA binding"/>
    <property type="evidence" value="ECO:0007669"/>
    <property type="project" value="UniProtKB-UniRule"/>
</dbReference>
<keyword evidence="2" id="KW-0229">DNA integration</keyword>
<dbReference type="OrthoDB" id="9795573at2"/>
<feature type="domain" description="Tyr recombinase" evidence="6">
    <location>
        <begin position="212"/>
        <end position="393"/>
    </location>
</feature>
<evidence type="ECO:0000256" key="4">
    <source>
        <dbReference type="ARBA" id="ARBA00023172"/>
    </source>
</evidence>
<dbReference type="Gene3D" id="1.10.150.130">
    <property type="match status" value="1"/>
</dbReference>
<dbReference type="PROSITE" id="PS51900">
    <property type="entry name" value="CB"/>
    <property type="match status" value="1"/>
</dbReference>
<proteinExistence type="inferred from homology"/>
<dbReference type="InterPro" id="IPR002104">
    <property type="entry name" value="Integrase_catalytic"/>
</dbReference>
<dbReference type="EMBL" id="UFRQ01000003">
    <property type="protein sequence ID" value="SUT92417.1"/>
    <property type="molecule type" value="Genomic_DNA"/>
</dbReference>
<feature type="domain" description="Core-binding (CB)" evidence="7">
    <location>
        <begin position="106"/>
        <end position="189"/>
    </location>
</feature>
<evidence type="ECO:0000313" key="9">
    <source>
        <dbReference type="Proteomes" id="UP000254649"/>
    </source>
</evidence>
<dbReference type="InterPro" id="IPR038488">
    <property type="entry name" value="Integrase_DNA-bd_sf"/>
</dbReference>
<dbReference type="SUPFAM" id="SSF56349">
    <property type="entry name" value="DNA breaking-rejoining enzymes"/>
    <property type="match status" value="1"/>
</dbReference>
<dbReference type="InterPro" id="IPR044068">
    <property type="entry name" value="CB"/>
</dbReference>
<dbReference type="Gene3D" id="3.30.160.390">
    <property type="entry name" value="Integrase, DNA-binding domain"/>
    <property type="match status" value="1"/>
</dbReference>
<dbReference type="GO" id="GO:0015074">
    <property type="term" value="P:DNA integration"/>
    <property type="evidence" value="ECO:0007669"/>
    <property type="project" value="UniProtKB-KW"/>
</dbReference>